<dbReference type="EMBL" id="JASNGB010000001">
    <property type="protein sequence ID" value="MDL2342549.1"/>
    <property type="molecule type" value="Genomic_DNA"/>
</dbReference>
<feature type="region of interest" description="Disordered" evidence="1">
    <location>
        <begin position="13"/>
        <end position="35"/>
    </location>
</feature>
<name>A0ABT7JBX5_9DEIO</name>
<evidence type="ECO:0000313" key="2">
    <source>
        <dbReference type="EMBL" id="MDL2342549.1"/>
    </source>
</evidence>
<evidence type="ECO:0000313" key="3">
    <source>
        <dbReference type="Proteomes" id="UP001302059"/>
    </source>
</evidence>
<sequence length="114" mass="12282">MIPDWLARLLGWHTQPTPPAAPRTPGAAQPGPHPYAVAEPQADGTVIVRIRPGQGDAHVRHARPDSTYGPDLGGKHGQILSTMTGQVSIRVTPLTGSVLEAKDDQGIWLPFYRH</sequence>
<feature type="region of interest" description="Disordered" evidence="1">
    <location>
        <begin position="53"/>
        <end position="75"/>
    </location>
</feature>
<protein>
    <submittedName>
        <fullName evidence="2">Uncharacterized protein</fullName>
    </submittedName>
</protein>
<comment type="caution">
    <text evidence="2">The sequence shown here is derived from an EMBL/GenBank/DDBJ whole genome shotgun (WGS) entry which is preliminary data.</text>
</comment>
<gene>
    <name evidence="2" type="ORF">QOL99_00100</name>
</gene>
<keyword evidence="3" id="KW-1185">Reference proteome</keyword>
<evidence type="ECO:0000256" key="1">
    <source>
        <dbReference type="SAM" id="MobiDB-lite"/>
    </source>
</evidence>
<reference evidence="2 3" key="1">
    <citation type="submission" date="2023-05" db="EMBL/GenBank/DDBJ databases">
        <authorList>
            <person name="Gao F."/>
        </authorList>
    </citation>
    <scope>NUCLEOTIDE SEQUENCE [LARGE SCALE GENOMIC DNA]</scope>
    <source>
        <strain evidence="2 3">MIMF12</strain>
    </source>
</reference>
<dbReference type="RefSeq" id="WP_285520589.1">
    <property type="nucleotide sequence ID" value="NZ_JASNGB010000001.1"/>
</dbReference>
<proteinExistence type="predicted"/>
<organism evidence="2 3">
    <name type="scientific">Deinococcus rhizophilus</name>
    <dbReference type="NCBI Taxonomy" id="3049544"/>
    <lineage>
        <taxon>Bacteria</taxon>
        <taxon>Thermotogati</taxon>
        <taxon>Deinococcota</taxon>
        <taxon>Deinococci</taxon>
        <taxon>Deinococcales</taxon>
        <taxon>Deinococcaceae</taxon>
        <taxon>Deinococcus</taxon>
    </lineage>
</organism>
<dbReference type="Proteomes" id="UP001302059">
    <property type="component" value="Unassembled WGS sequence"/>
</dbReference>
<accession>A0ABT7JBX5</accession>